<keyword evidence="2" id="KW-1185">Reference proteome</keyword>
<reference evidence="1" key="1">
    <citation type="submission" date="2022-12" db="EMBL/GenBank/DDBJ databases">
        <authorList>
            <person name="Wang J."/>
        </authorList>
    </citation>
    <scope>NUCLEOTIDE SEQUENCE</scope>
    <source>
        <strain evidence="1">HY-42-06</strain>
    </source>
</reference>
<accession>A0ABT4CMT2</accession>
<comment type="caution">
    <text evidence="1">The sequence shown here is derived from an EMBL/GenBank/DDBJ whole genome shotgun (WGS) entry which is preliminary data.</text>
</comment>
<gene>
    <name evidence="1" type="ORF">OXH55_06335</name>
</gene>
<name>A0ABT4CMT2_9CLOT</name>
<evidence type="ECO:0000313" key="1">
    <source>
        <dbReference type="EMBL" id="MCY6370248.1"/>
    </source>
</evidence>
<dbReference type="RefSeq" id="WP_268048938.1">
    <property type="nucleotide sequence ID" value="NZ_JAPQES010000001.1"/>
</dbReference>
<evidence type="ECO:0000313" key="2">
    <source>
        <dbReference type="Proteomes" id="UP001079657"/>
    </source>
</evidence>
<evidence type="ECO:0008006" key="3">
    <source>
        <dbReference type="Google" id="ProtNLM"/>
    </source>
</evidence>
<dbReference type="Proteomes" id="UP001079657">
    <property type="component" value="Unassembled WGS sequence"/>
</dbReference>
<organism evidence="1 2">
    <name type="scientific">Clostridium ganghwense</name>
    <dbReference type="NCBI Taxonomy" id="312089"/>
    <lineage>
        <taxon>Bacteria</taxon>
        <taxon>Bacillati</taxon>
        <taxon>Bacillota</taxon>
        <taxon>Clostridia</taxon>
        <taxon>Eubacteriales</taxon>
        <taxon>Clostridiaceae</taxon>
        <taxon>Clostridium</taxon>
    </lineage>
</organism>
<sequence length="418" mass="48926">MKKGLLLGAGFSFDLGMPLVTGLTKDFFHFLNEERLTRFIESWKMAEPYGEDHPIDKLALEDVYDLVQKYRKNTDLNYEEFLKELQDMANSSVSQCCRRSYQFVYGIFRDMLCELFYMYHVHNYPIYEINKKFYEDFNSIVGDDPLWVMTLNHDLLIEFLCMDNNIPVSFGSTGEVQFPISNLDFSNYVEFGTVRRDNLNISEMNFILDGRGVNIVKLHGALNEYSYNNDKEVIHINVTKKEKPIDYLNKVSKVMHEMKYFVNGRSMRVGGEIAVSDMDGELQFLRTSIKTGGYKYSKTLNPKPGEEKLVLLDQILSSLDEVTIVGYSFCDKHINTRLYNAMLKNENLKVWVINPSSGKNELFEPFDYNLRVRGIKCCTPEWLNYRANENWSIKNDEILKLMREKRGDIEIKFRNNKL</sequence>
<dbReference type="EMBL" id="JAPQES010000001">
    <property type="protein sequence ID" value="MCY6370248.1"/>
    <property type="molecule type" value="Genomic_DNA"/>
</dbReference>
<protein>
    <recommendedName>
        <fullName evidence="3">SIR2-like domain-containing protein</fullName>
    </recommendedName>
</protein>
<proteinExistence type="predicted"/>